<reference evidence="2" key="1">
    <citation type="submission" date="2021-03" db="EMBL/GenBank/DDBJ databases">
        <title>Comparative genomics and phylogenomic investigation of the class Geoglossomycetes provide insights into ecological specialization and systematics.</title>
        <authorList>
            <person name="Melie T."/>
            <person name="Pirro S."/>
            <person name="Miller A.N."/>
            <person name="Quandt A."/>
        </authorList>
    </citation>
    <scope>NUCLEOTIDE SEQUENCE</scope>
    <source>
        <strain evidence="2">GBOQ0MN5Z8</strain>
    </source>
</reference>
<proteinExistence type="predicted"/>
<dbReference type="Proteomes" id="UP000698800">
    <property type="component" value="Unassembled WGS sequence"/>
</dbReference>
<feature type="compositionally biased region" description="Basic and acidic residues" evidence="1">
    <location>
        <begin position="52"/>
        <end position="63"/>
    </location>
</feature>
<protein>
    <submittedName>
        <fullName evidence="2">Uncharacterized protein</fullName>
    </submittedName>
</protein>
<sequence>MSPNAHPRRGFRAKRAARRNPITVPKTRKRRGVFQPKPLELIDIARAIAKGERVERELRRASASDRPPLPSHSDSANPIQLALRRRGSNTAITETEPAAVAPAQEPSIQPSTLGSTSAGIVHPALAAQTDMATVGAEPAAAAVAGPPGGRHAALAAMLASHAGRTTIEAEDWEVARMMARALTGV</sequence>
<feature type="region of interest" description="Disordered" evidence="1">
    <location>
        <begin position="1"/>
        <end position="35"/>
    </location>
</feature>
<organism evidence="2 3">
    <name type="scientific">Glutinoglossum americanum</name>
    <dbReference type="NCBI Taxonomy" id="1670608"/>
    <lineage>
        <taxon>Eukaryota</taxon>
        <taxon>Fungi</taxon>
        <taxon>Dikarya</taxon>
        <taxon>Ascomycota</taxon>
        <taxon>Pezizomycotina</taxon>
        <taxon>Geoglossomycetes</taxon>
        <taxon>Geoglossales</taxon>
        <taxon>Geoglossaceae</taxon>
        <taxon>Glutinoglossum</taxon>
    </lineage>
</organism>
<evidence type="ECO:0000256" key="1">
    <source>
        <dbReference type="SAM" id="MobiDB-lite"/>
    </source>
</evidence>
<keyword evidence="3" id="KW-1185">Reference proteome</keyword>
<name>A0A9P8HYK3_9PEZI</name>
<feature type="compositionally biased region" description="Basic residues" evidence="1">
    <location>
        <begin position="1"/>
        <end position="18"/>
    </location>
</feature>
<accession>A0A9P8HYK3</accession>
<feature type="region of interest" description="Disordered" evidence="1">
    <location>
        <begin position="52"/>
        <end position="79"/>
    </location>
</feature>
<evidence type="ECO:0000313" key="3">
    <source>
        <dbReference type="Proteomes" id="UP000698800"/>
    </source>
</evidence>
<dbReference type="EMBL" id="JAGHQL010000349">
    <property type="protein sequence ID" value="KAH0533825.1"/>
    <property type="molecule type" value="Genomic_DNA"/>
</dbReference>
<gene>
    <name evidence="2" type="ORF">FGG08_007548</name>
</gene>
<comment type="caution">
    <text evidence="2">The sequence shown here is derived from an EMBL/GenBank/DDBJ whole genome shotgun (WGS) entry which is preliminary data.</text>
</comment>
<dbReference type="AlphaFoldDB" id="A0A9P8HYK3"/>
<evidence type="ECO:0000313" key="2">
    <source>
        <dbReference type="EMBL" id="KAH0533825.1"/>
    </source>
</evidence>